<evidence type="ECO:0000313" key="4">
    <source>
        <dbReference type="Proteomes" id="UP000233414"/>
    </source>
</evidence>
<dbReference type="PANTHER" id="PTHR42845">
    <property type="entry name" value="COENZYME F420-REDUCING HYDROGENASE, GAMMA SUBUNIT"/>
    <property type="match status" value="1"/>
</dbReference>
<reference evidence="3 4" key="1">
    <citation type="journal article" date="2017" name="ISME J.">
        <title>Potential for microbial H2 and metal transformations associated with novel bacteria and archaea in deep terrestrial subsurface sediments.</title>
        <authorList>
            <person name="Hernsdorf A.W."/>
            <person name="Amano Y."/>
            <person name="Miyakawa K."/>
            <person name="Ise K."/>
            <person name="Suzuki Y."/>
            <person name="Anantharaman K."/>
            <person name="Probst A."/>
            <person name="Burstein D."/>
            <person name="Thomas B.C."/>
            <person name="Banfield J.F."/>
        </authorList>
    </citation>
    <scope>NUCLEOTIDE SEQUENCE [LARGE SCALE GENOMIC DNA]</scope>
    <source>
        <strain evidence="3">HGW-Kuenenbacteria-1</strain>
    </source>
</reference>
<sequence length="233" mass="26589">MKFKSKIAIISFTSFNGCQKEILTLGKKFLNNLNIEIKKFPLIKKEKDVKKYDIIFIKGSPATKEELKELKSIRKKTKFLVALGACACLHGVSKITIKNICQFVKRNDKLEIKPLRDCIKIDFELPGCPVNKNEFYWVVCQLLSDKIPKISQTPVCYECQLKENECLLQKGLICLGPLILGGCEAVCLKFNLLCDGCRGLLKDPKIENYIGVLEKYGINKKEFEKSLEKFNLK</sequence>
<evidence type="ECO:0000256" key="1">
    <source>
        <dbReference type="ARBA" id="ARBA00023002"/>
    </source>
</evidence>
<evidence type="ECO:0000313" key="3">
    <source>
        <dbReference type="EMBL" id="PKL72481.1"/>
    </source>
</evidence>
<protein>
    <recommendedName>
        <fullName evidence="2">NADH:ubiquinone oxidoreductase-like 20kDa subunit domain-containing protein</fullName>
    </recommendedName>
</protein>
<dbReference type="InterPro" id="IPR037024">
    <property type="entry name" value="NiFe_Hase_small_N_sf"/>
</dbReference>
<dbReference type="GO" id="GO:0016491">
    <property type="term" value="F:oxidoreductase activity"/>
    <property type="evidence" value="ECO:0007669"/>
    <property type="project" value="UniProtKB-KW"/>
</dbReference>
<dbReference type="Proteomes" id="UP000233414">
    <property type="component" value="Unassembled WGS sequence"/>
</dbReference>
<name>A0A2N1UNV8_9BACT</name>
<comment type="caution">
    <text evidence="3">The sequence shown here is derived from an EMBL/GenBank/DDBJ whole genome shotgun (WGS) entry which is preliminary data.</text>
</comment>
<organism evidence="3 4">
    <name type="scientific">Candidatus Kuenenbacteria bacterium HGW-Kuenenbacteria-1</name>
    <dbReference type="NCBI Taxonomy" id="2013812"/>
    <lineage>
        <taxon>Bacteria</taxon>
        <taxon>Candidatus Kueneniibacteriota</taxon>
    </lineage>
</organism>
<dbReference type="Gene3D" id="3.40.50.700">
    <property type="entry name" value="NADH:ubiquinone oxidoreductase-like, 20kDa subunit"/>
    <property type="match status" value="1"/>
</dbReference>
<dbReference type="Pfam" id="PF01058">
    <property type="entry name" value="Oxidored_q6"/>
    <property type="match status" value="1"/>
</dbReference>
<dbReference type="EMBL" id="PGYQ01000004">
    <property type="protein sequence ID" value="PKL72481.1"/>
    <property type="molecule type" value="Genomic_DNA"/>
</dbReference>
<proteinExistence type="predicted"/>
<dbReference type="InterPro" id="IPR051349">
    <property type="entry name" value="Hydrogenase_assoc-protein"/>
</dbReference>
<dbReference type="InterPro" id="IPR006137">
    <property type="entry name" value="NADH_UbQ_OxRdtase-like_20kDa"/>
</dbReference>
<accession>A0A2N1UNV8</accession>
<dbReference type="SUPFAM" id="SSF56770">
    <property type="entry name" value="HydA/Nqo6-like"/>
    <property type="match status" value="1"/>
</dbReference>
<keyword evidence="1" id="KW-0560">Oxidoreductase</keyword>
<dbReference type="AlphaFoldDB" id="A0A2N1UNV8"/>
<dbReference type="GO" id="GO:0051536">
    <property type="term" value="F:iron-sulfur cluster binding"/>
    <property type="evidence" value="ECO:0007669"/>
    <property type="project" value="InterPro"/>
</dbReference>
<gene>
    <name evidence="3" type="ORF">CVV26_01485</name>
</gene>
<evidence type="ECO:0000259" key="2">
    <source>
        <dbReference type="Pfam" id="PF01058"/>
    </source>
</evidence>
<dbReference type="PANTHER" id="PTHR42845:SF1">
    <property type="entry name" value="HYDROGENASE SMALL SUBUNIT"/>
    <property type="match status" value="1"/>
</dbReference>
<feature type="domain" description="NADH:ubiquinone oxidoreductase-like 20kDa subunit" evidence="2">
    <location>
        <begin position="16"/>
        <end position="139"/>
    </location>
</feature>